<dbReference type="AlphaFoldDB" id="A0A0U2IGI5"/>
<accession>A0A0U2IGI5</accession>
<name>A0A0U2IGI5_9MAXI</name>
<sequence>MSFTSRHNINNPKPWSRPRMKVYDLNRMSGEFYYKPMLEYIDGKDITGFKPELPVHLATLLSREPVKLPDPMERSQGNVDDLHSGAPRMLDFLTQYRAKQIREGNKQTVHTKNEIARQSRNVNTIHDTRTSTLIRNQYIREVSAIYKARRLE</sequence>
<protein>
    <submittedName>
        <fullName evidence="1">Uncharacterized protein</fullName>
    </submittedName>
</protein>
<reference evidence="1" key="1">
    <citation type="journal article" date="2015" name="Sci. Rep.">
        <title>Spliced leader RNA trans-splicing discovered in copepods.</title>
        <authorList>
            <person name="Yang F."/>
            <person name="Xu D."/>
            <person name="Zhuang Y."/>
            <person name="Yi X."/>
            <person name="Huang Y."/>
            <person name="Chen H."/>
            <person name="Lin S."/>
            <person name="Campbell D.A."/>
            <person name="Sturm N.R."/>
            <person name="Liu G."/>
            <person name="Zhang H."/>
        </authorList>
    </citation>
    <scope>NUCLEOTIDE SEQUENCE</scope>
</reference>
<dbReference type="EMBL" id="KT755225">
    <property type="protein sequence ID" value="ALS05059.1"/>
    <property type="molecule type" value="mRNA"/>
</dbReference>
<evidence type="ECO:0000313" key="1">
    <source>
        <dbReference type="EMBL" id="ALS05059.1"/>
    </source>
</evidence>
<organism evidence="1">
    <name type="scientific">Centropages tenuiremis</name>
    <dbReference type="NCBI Taxonomy" id="544689"/>
    <lineage>
        <taxon>Eukaryota</taxon>
        <taxon>Metazoa</taxon>
        <taxon>Ecdysozoa</taxon>
        <taxon>Arthropoda</taxon>
        <taxon>Crustacea</taxon>
        <taxon>Multicrustacea</taxon>
        <taxon>Hexanauplia</taxon>
        <taxon>Copepoda</taxon>
        <taxon>Calanoida</taxon>
        <taxon>Centropagidae</taxon>
        <taxon>Centropages</taxon>
    </lineage>
</organism>
<proteinExistence type="evidence at transcript level"/>